<dbReference type="GeneTree" id="ENSGT00990000206730"/>
<dbReference type="AlphaFoldDB" id="A0A060YYA6"/>
<evidence type="ECO:0000313" key="4">
    <source>
        <dbReference type="Proteomes" id="UP000193380"/>
    </source>
</evidence>
<name>A0A060YYA6_ONCMY</name>
<dbReference type="Proteomes" id="UP000694395">
    <property type="component" value="Chromosome 15"/>
</dbReference>
<dbReference type="SUPFAM" id="SSF47266">
    <property type="entry name" value="4-helical cytokines"/>
    <property type="match status" value="1"/>
</dbReference>
<keyword evidence="5" id="KW-1185">Reference proteome</keyword>
<evidence type="ECO:0000256" key="1">
    <source>
        <dbReference type="SAM" id="SignalP"/>
    </source>
</evidence>
<gene>
    <name evidence="3" type="primary">lepb</name>
    <name evidence="2" type="ORF">GSONMT00021751001</name>
</gene>
<evidence type="ECO:0000313" key="3">
    <source>
        <dbReference type="Ensembl" id="ENSOMYP00000076659.1"/>
    </source>
</evidence>
<dbReference type="RefSeq" id="XP_021419703.1">
    <property type="nucleotide sequence ID" value="XM_021564028.1"/>
</dbReference>
<dbReference type="Proteomes" id="UP000193380">
    <property type="component" value="Unassembled WGS sequence"/>
</dbReference>
<evidence type="ECO:0000313" key="2">
    <source>
        <dbReference type="EMBL" id="CDQ94020.1"/>
    </source>
</evidence>
<reference evidence="2" key="2">
    <citation type="submission" date="2014-03" db="EMBL/GenBank/DDBJ databases">
        <authorList>
            <person name="Genoscope - CEA"/>
        </authorList>
    </citation>
    <scope>NUCLEOTIDE SEQUENCE</scope>
</reference>
<dbReference type="KEGG" id="omy:110490587"/>
<dbReference type="STRING" id="8022.A0A060YYA6"/>
<reference evidence="3" key="4">
    <citation type="submission" date="2025-05" db="UniProtKB">
        <authorList>
            <consortium name="Ensembl"/>
        </authorList>
    </citation>
    <scope>IDENTIFICATION</scope>
</reference>
<organism evidence="2 4">
    <name type="scientific">Oncorhynchus mykiss</name>
    <name type="common">Rainbow trout</name>
    <name type="synonym">Salmo gairdneri</name>
    <dbReference type="NCBI Taxonomy" id="8022"/>
    <lineage>
        <taxon>Eukaryota</taxon>
        <taxon>Metazoa</taxon>
        <taxon>Chordata</taxon>
        <taxon>Craniata</taxon>
        <taxon>Vertebrata</taxon>
        <taxon>Euteleostomi</taxon>
        <taxon>Actinopterygii</taxon>
        <taxon>Neopterygii</taxon>
        <taxon>Teleostei</taxon>
        <taxon>Protacanthopterygii</taxon>
        <taxon>Salmoniformes</taxon>
        <taxon>Salmonidae</taxon>
        <taxon>Salmoninae</taxon>
        <taxon>Oncorhynchus</taxon>
    </lineage>
</organism>
<accession>A0A060YYA6</accession>
<dbReference type="InterPro" id="IPR009079">
    <property type="entry name" value="4_helix_cytokine-like_core"/>
</dbReference>
<sequence>MHVSVVLLCLGLVVSVSVCQPQRGRPLNGDVQMRNNIKLLAMITLVHIKNYLTEFDVPPEMEFNPMNPPIEGLASIWVHLGGLEESLQDSRCGQVYEDLSSMRGWVHSLSQALGCPDLAKPGGEALKTVYQSLVEGQRYMEKISLNLDKLKIC</sequence>
<feature type="signal peptide" evidence="1">
    <location>
        <begin position="1"/>
        <end position="19"/>
    </location>
</feature>
<dbReference type="CTD" id="564348"/>
<dbReference type="OrthoDB" id="9872512at2759"/>
<evidence type="ECO:0000313" key="5">
    <source>
        <dbReference type="Proteomes" id="UP000694395"/>
    </source>
</evidence>
<dbReference type="GeneID" id="110490587"/>
<proteinExistence type="predicted"/>
<evidence type="ECO:0008006" key="6">
    <source>
        <dbReference type="Google" id="ProtNLM"/>
    </source>
</evidence>
<reference evidence="2" key="1">
    <citation type="journal article" date="2014" name="Nat. Commun.">
        <title>The rainbow trout genome provides novel insights into evolution after whole-genome duplication in vertebrates.</title>
        <authorList>
            <person name="Berthelot C."/>
            <person name="Brunet F."/>
            <person name="Chalopin D."/>
            <person name="Juanchich A."/>
            <person name="Bernard M."/>
            <person name="Noel B."/>
            <person name="Bento P."/>
            <person name="Da Silva C."/>
            <person name="Labadie K."/>
            <person name="Alberti A."/>
            <person name="Aury J.M."/>
            <person name="Louis A."/>
            <person name="Dehais P."/>
            <person name="Bardou P."/>
            <person name="Montfort J."/>
            <person name="Klopp C."/>
            <person name="Cabau C."/>
            <person name="Gaspin C."/>
            <person name="Thorgaard G.H."/>
            <person name="Boussaha M."/>
            <person name="Quillet E."/>
            <person name="Guyomard R."/>
            <person name="Galiana D."/>
            <person name="Bobe J."/>
            <person name="Volff J.N."/>
            <person name="Genet C."/>
            <person name="Wincker P."/>
            <person name="Jaillon O."/>
            <person name="Roest Crollius H."/>
            <person name="Guiguen Y."/>
        </authorList>
    </citation>
    <scope>NUCLEOTIDE SEQUENCE [LARGE SCALE GENOMIC DNA]</scope>
</reference>
<keyword evidence="1" id="KW-0732">Signal</keyword>
<reference evidence="3 5" key="3">
    <citation type="submission" date="2020-07" db="EMBL/GenBank/DDBJ databases">
        <title>A long reads based de novo assembly of the rainbow trout Arlee double haploid line genome.</title>
        <authorList>
            <person name="Gao G."/>
            <person name="Palti Y."/>
        </authorList>
    </citation>
    <scope>NUCLEOTIDE SEQUENCE [LARGE SCALE GENOMIC DNA]</scope>
</reference>
<dbReference type="EMBL" id="FR916604">
    <property type="protein sequence ID" value="CDQ94020.1"/>
    <property type="molecule type" value="Genomic_DNA"/>
</dbReference>
<feature type="chain" id="PRO_5044538073" description="Leptin B2" evidence="1">
    <location>
        <begin position="20"/>
        <end position="153"/>
    </location>
</feature>
<dbReference type="PaxDb" id="8022-A0A060YYA6"/>
<dbReference type="Gene3D" id="1.20.1250.10">
    <property type="match status" value="1"/>
</dbReference>
<protein>
    <recommendedName>
        <fullName evidence="6">Leptin B2</fullName>
    </recommendedName>
</protein>
<dbReference type="Ensembl" id="ENSOMYT00000083439.2">
    <property type="protein sequence ID" value="ENSOMYP00000076659.1"/>
    <property type="gene ID" value="ENSOMYG00000035462.2"/>
</dbReference>